<keyword evidence="9 10" id="KW-0066">ATP synthesis</keyword>
<comment type="subunit">
    <text evidence="10">F-type ATPases have 2 components, CF(1) - the catalytic core - and CF(0) - the membrane proton channel. CF(1) has five subunits: alpha(3), beta(3), gamma(1), delta(1), epsilon(1). CF(0) has three main subunits: a, b and c.</text>
</comment>
<sequence length="278" mass="31471">MSRGKLRLIKRRIESTTSTMQITRAMQMVASARLSKVQKKINSIQEYASYAERIISKIEPDYDSPLVKPGDGTLIVVVSTDMGLCGSFTGDISSHAIKEANNCSDFKGFLVIGTKGEIEIKNYGDILLSRTKLYDIPTSDNAEYILDDILNIVNSKKAGKVKIVYGELKNALIQRPKTIDLLPIKYESKLDTRYEYEPAPEILFKEASYLYMLSQVYRYMYETKVSELYARQNAMKNATENAKNLIDDLTLDYNKLRQSSITTELIEIVNGAQALQEQ</sequence>
<evidence type="ECO:0000256" key="1">
    <source>
        <dbReference type="ARBA" id="ARBA00003456"/>
    </source>
</evidence>
<accession>A0A7G1GCA5</accession>
<dbReference type="GO" id="GO:0045259">
    <property type="term" value="C:proton-transporting ATP synthase complex"/>
    <property type="evidence" value="ECO:0007669"/>
    <property type="project" value="UniProtKB-KW"/>
</dbReference>
<keyword evidence="5 10" id="KW-0375">Hydrogen ion transport</keyword>
<evidence type="ECO:0000256" key="4">
    <source>
        <dbReference type="ARBA" id="ARBA00022448"/>
    </source>
</evidence>
<evidence type="ECO:0000256" key="3">
    <source>
        <dbReference type="ARBA" id="ARBA00007681"/>
    </source>
</evidence>
<dbReference type="Gene3D" id="3.40.1380.10">
    <property type="match status" value="1"/>
</dbReference>
<evidence type="ECO:0000313" key="11">
    <source>
        <dbReference type="EMBL" id="BBE32029.1"/>
    </source>
</evidence>
<keyword evidence="8 10" id="KW-0139">CF(1)</keyword>
<dbReference type="GO" id="GO:0046933">
    <property type="term" value="F:proton-transporting ATP synthase activity, rotational mechanism"/>
    <property type="evidence" value="ECO:0007669"/>
    <property type="project" value="UniProtKB-UniRule"/>
</dbReference>
<comment type="similarity">
    <text evidence="3 10">Belongs to the ATPase gamma chain family.</text>
</comment>
<dbReference type="InterPro" id="IPR035968">
    <property type="entry name" value="ATP_synth_F1_ATPase_gsu"/>
</dbReference>
<keyword evidence="12" id="KW-1185">Reference proteome</keyword>
<dbReference type="KEGG" id="ocy:OSSY52_21700"/>
<dbReference type="FunCoup" id="A0A7G1GCA5">
    <property type="interactions" value="377"/>
</dbReference>
<dbReference type="HAMAP" id="MF_00815">
    <property type="entry name" value="ATP_synth_gamma_bact"/>
    <property type="match status" value="1"/>
</dbReference>
<dbReference type="SUPFAM" id="SSF52943">
    <property type="entry name" value="ATP synthase (F1-ATPase), gamma subunit"/>
    <property type="match status" value="1"/>
</dbReference>
<dbReference type="CDD" id="cd12151">
    <property type="entry name" value="F1-ATPase_gamma"/>
    <property type="match status" value="1"/>
</dbReference>
<evidence type="ECO:0000256" key="9">
    <source>
        <dbReference type="ARBA" id="ARBA00023310"/>
    </source>
</evidence>
<comment type="subcellular location">
    <subcellularLocation>
        <location evidence="10">Cell membrane</location>
        <topology evidence="10">Peripheral membrane protein</topology>
    </subcellularLocation>
    <subcellularLocation>
        <location evidence="2">Membrane</location>
        <topology evidence="2">Peripheral membrane protein</topology>
    </subcellularLocation>
</comment>
<dbReference type="AlphaFoldDB" id="A0A7G1GCA5"/>
<dbReference type="PANTHER" id="PTHR11693:SF22">
    <property type="entry name" value="ATP SYNTHASE SUBUNIT GAMMA, MITOCHONDRIAL"/>
    <property type="match status" value="1"/>
</dbReference>
<dbReference type="EMBL" id="AP018712">
    <property type="protein sequence ID" value="BBE32029.1"/>
    <property type="molecule type" value="Genomic_DNA"/>
</dbReference>
<gene>
    <name evidence="10 11" type="primary">atpG</name>
    <name evidence="11" type="ORF">OSSY52_21700</name>
</gene>
<evidence type="ECO:0000256" key="5">
    <source>
        <dbReference type="ARBA" id="ARBA00022781"/>
    </source>
</evidence>
<name>A0A7G1GCA5_9BACT</name>
<dbReference type="RefSeq" id="WP_190614887.1">
    <property type="nucleotide sequence ID" value="NZ_AP018712.1"/>
</dbReference>
<dbReference type="NCBIfam" id="TIGR01146">
    <property type="entry name" value="ATPsyn_F1gamma"/>
    <property type="match status" value="1"/>
</dbReference>
<dbReference type="Pfam" id="PF00231">
    <property type="entry name" value="ATP-synt"/>
    <property type="match status" value="1"/>
</dbReference>
<protein>
    <recommendedName>
        <fullName evidence="10">ATP synthase gamma chain</fullName>
    </recommendedName>
    <alternativeName>
        <fullName evidence="10">ATP synthase F1 sector gamma subunit</fullName>
    </alternativeName>
    <alternativeName>
        <fullName evidence="10">F-ATPase gamma subunit</fullName>
    </alternativeName>
</protein>
<dbReference type="GO" id="GO:0005524">
    <property type="term" value="F:ATP binding"/>
    <property type="evidence" value="ECO:0007669"/>
    <property type="project" value="UniProtKB-UniRule"/>
</dbReference>
<dbReference type="InParanoid" id="A0A7G1GCA5"/>
<reference evidence="11 12" key="1">
    <citation type="submission" date="2018-06" db="EMBL/GenBank/DDBJ databases">
        <title>Genome sequencing of Oceanotoga sp. sy52.</title>
        <authorList>
            <person name="Mori K."/>
        </authorList>
    </citation>
    <scope>NUCLEOTIDE SEQUENCE [LARGE SCALE GENOMIC DNA]</scope>
    <source>
        <strain evidence="12">sy52</strain>
    </source>
</reference>
<evidence type="ECO:0000256" key="2">
    <source>
        <dbReference type="ARBA" id="ARBA00004170"/>
    </source>
</evidence>
<dbReference type="PANTHER" id="PTHR11693">
    <property type="entry name" value="ATP SYNTHASE GAMMA CHAIN"/>
    <property type="match status" value="1"/>
</dbReference>
<dbReference type="InterPro" id="IPR000131">
    <property type="entry name" value="ATP_synth_F1_gsu"/>
</dbReference>
<keyword evidence="10" id="KW-1003">Cell membrane</keyword>
<dbReference type="PRINTS" id="PR00126">
    <property type="entry name" value="ATPASEGAMMA"/>
</dbReference>
<dbReference type="PROSITE" id="PS00153">
    <property type="entry name" value="ATPASE_GAMMA"/>
    <property type="match status" value="1"/>
</dbReference>
<evidence type="ECO:0000256" key="8">
    <source>
        <dbReference type="ARBA" id="ARBA00023196"/>
    </source>
</evidence>
<dbReference type="Gene3D" id="1.10.287.80">
    <property type="entry name" value="ATP synthase, gamma subunit, helix hairpin domain"/>
    <property type="match status" value="1"/>
</dbReference>
<evidence type="ECO:0000313" key="12">
    <source>
        <dbReference type="Proteomes" id="UP000516361"/>
    </source>
</evidence>
<dbReference type="Proteomes" id="UP000516361">
    <property type="component" value="Chromosome"/>
</dbReference>
<evidence type="ECO:0000256" key="7">
    <source>
        <dbReference type="ARBA" id="ARBA00023136"/>
    </source>
</evidence>
<keyword evidence="4 10" id="KW-0813">Transport</keyword>
<dbReference type="InterPro" id="IPR023632">
    <property type="entry name" value="ATP_synth_F1_gsu_CS"/>
</dbReference>
<comment type="function">
    <text evidence="1 10">Produces ATP from ADP in the presence of a proton gradient across the membrane. The gamma chain is believed to be important in regulating ATPase activity and the flow of protons through the CF(0) complex.</text>
</comment>
<evidence type="ECO:0000256" key="6">
    <source>
        <dbReference type="ARBA" id="ARBA00023065"/>
    </source>
</evidence>
<dbReference type="GO" id="GO:0005886">
    <property type="term" value="C:plasma membrane"/>
    <property type="evidence" value="ECO:0007669"/>
    <property type="project" value="UniProtKB-SubCell"/>
</dbReference>
<dbReference type="GO" id="GO:0042777">
    <property type="term" value="P:proton motive force-driven plasma membrane ATP synthesis"/>
    <property type="evidence" value="ECO:0007669"/>
    <property type="project" value="UniProtKB-UniRule"/>
</dbReference>
<evidence type="ECO:0000256" key="10">
    <source>
        <dbReference type="HAMAP-Rule" id="MF_00815"/>
    </source>
</evidence>
<keyword evidence="7 10" id="KW-0472">Membrane</keyword>
<proteinExistence type="inferred from homology"/>
<organism evidence="11 12">
    <name type="scientific">Tepiditoga spiralis</name>
    <dbReference type="NCBI Taxonomy" id="2108365"/>
    <lineage>
        <taxon>Bacteria</taxon>
        <taxon>Thermotogati</taxon>
        <taxon>Thermotogota</taxon>
        <taxon>Thermotogae</taxon>
        <taxon>Petrotogales</taxon>
        <taxon>Petrotogaceae</taxon>
        <taxon>Tepiditoga</taxon>
    </lineage>
</organism>
<keyword evidence="6 10" id="KW-0406">Ion transport</keyword>